<name>A0A084QWN7_STAC4</name>
<dbReference type="PANTHER" id="PTHR46082">
    <property type="entry name" value="ATP/GTP-BINDING PROTEIN-RELATED"/>
    <property type="match status" value="1"/>
</dbReference>
<dbReference type="OrthoDB" id="194358at2759"/>
<dbReference type="STRING" id="1283841.A0A084QWN7"/>
<dbReference type="EMBL" id="KL659896">
    <property type="protein sequence ID" value="KFA68372.1"/>
    <property type="molecule type" value="Genomic_DNA"/>
</dbReference>
<evidence type="ECO:0008006" key="3">
    <source>
        <dbReference type="Google" id="ProtNLM"/>
    </source>
</evidence>
<evidence type="ECO:0000313" key="2">
    <source>
        <dbReference type="Proteomes" id="UP000028524"/>
    </source>
</evidence>
<gene>
    <name evidence="1" type="ORF">S40285_02495</name>
</gene>
<dbReference type="GO" id="GO:0009116">
    <property type="term" value="P:nucleoside metabolic process"/>
    <property type="evidence" value="ECO:0007669"/>
    <property type="project" value="InterPro"/>
</dbReference>
<dbReference type="OMA" id="EAYTHHR"/>
<dbReference type="GO" id="GO:0003824">
    <property type="term" value="F:catalytic activity"/>
    <property type="evidence" value="ECO:0007669"/>
    <property type="project" value="InterPro"/>
</dbReference>
<dbReference type="InterPro" id="IPR053137">
    <property type="entry name" value="NLR-like"/>
</dbReference>
<dbReference type="SUPFAM" id="SSF53167">
    <property type="entry name" value="Purine and uridine phosphorylases"/>
    <property type="match status" value="1"/>
</dbReference>
<dbReference type="PANTHER" id="PTHR46082:SF11">
    <property type="entry name" value="AAA+ ATPASE DOMAIN-CONTAINING PROTEIN-RELATED"/>
    <property type="match status" value="1"/>
</dbReference>
<accession>A0A084QWN7</accession>
<reference evidence="1 2" key="1">
    <citation type="journal article" date="2014" name="BMC Genomics">
        <title>Comparative genome sequencing reveals chemotype-specific gene clusters in the toxigenic black mold Stachybotrys.</title>
        <authorList>
            <person name="Semeiks J."/>
            <person name="Borek D."/>
            <person name="Otwinowski Z."/>
            <person name="Grishin N.V."/>
        </authorList>
    </citation>
    <scope>NUCLEOTIDE SEQUENCE [LARGE SCALE GENOMIC DNA]</scope>
    <source>
        <strain evidence="1 2">IBT 40285</strain>
    </source>
</reference>
<sequence>MGPKIHYGHIVCADQVMKDDEIRDRLAKQFDALCFEMEAAGVVDSLPTLSIRGICDYADSHKNKYWQRYAAGVAAAYAKEWLGVVTLMETRERHTGLVAEQHRGFLWIKGKPWAGKSTLMKHAVSRVEKSDSPIRESGPPLMDGGHAPDVFTNAIGRLGHRRVMCFVDAPDECDTKQARNMISYFEELQDTALASATPLLICFSSRHYPTIVVEYGLSLTLDDQDGHSRDLEAYTHHRLRIGNGSDAQDVRSKVLAKANGTFLWLVLSSGRAARRAGGALHGDNEQELEKFRRVVARSAMRSVCNAAVERGEYYAAIAVNLTPEVEDHKKWHI</sequence>
<keyword evidence="2" id="KW-1185">Reference proteome</keyword>
<proteinExistence type="predicted"/>
<evidence type="ECO:0000313" key="1">
    <source>
        <dbReference type="EMBL" id="KFA68372.1"/>
    </source>
</evidence>
<dbReference type="InterPro" id="IPR035994">
    <property type="entry name" value="Nucleoside_phosphorylase_sf"/>
</dbReference>
<dbReference type="InParanoid" id="A0A084QWN7"/>
<dbReference type="HOGENOM" id="CLU_834637_0_0_1"/>
<organism evidence="1 2">
    <name type="scientific">Stachybotrys chlorohalonatus (strain IBT 40285)</name>
    <dbReference type="NCBI Taxonomy" id="1283841"/>
    <lineage>
        <taxon>Eukaryota</taxon>
        <taxon>Fungi</taxon>
        <taxon>Dikarya</taxon>
        <taxon>Ascomycota</taxon>
        <taxon>Pezizomycotina</taxon>
        <taxon>Sordariomycetes</taxon>
        <taxon>Hypocreomycetidae</taxon>
        <taxon>Hypocreales</taxon>
        <taxon>Stachybotryaceae</taxon>
        <taxon>Stachybotrys</taxon>
    </lineage>
</organism>
<protein>
    <recommendedName>
        <fullName evidence="3">Nucleoside phosphorylase domain-containing protein</fullName>
    </recommendedName>
</protein>
<dbReference type="AlphaFoldDB" id="A0A084QWN7"/>
<dbReference type="Proteomes" id="UP000028524">
    <property type="component" value="Unassembled WGS sequence"/>
</dbReference>
<dbReference type="Gene3D" id="3.40.50.1580">
    <property type="entry name" value="Nucleoside phosphorylase domain"/>
    <property type="match status" value="1"/>
</dbReference>